<name>D3ALS8_9FIRM</name>
<evidence type="ECO:0000259" key="1">
    <source>
        <dbReference type="Pfam" id="PF04233"/>
    </source>
</evidence>
<proteinExistence type="predicted"/>
<sequence length="731" mass="83214">MDIKLVMTMGIFNFRQRNRSDYFDRRSGNNNMMIPRYTSPPTRNTAEWMDTFGKNPRMAVINKISSDLAYAKGKLYRIDKDGEKKEVTVHPFLDFWARPNPLFEFTASSLWKLQSDYLLLKGEGYFIIERFDNGYPAELWPVPTHWVQMTPYQGFPFYRIRGADGSVMDVSVDDVFVMKDLNPLDPYKRGLGQAEPLADEIEIDEYAAKFQKKFFFNDATPGSIVIMPGADDKQQERFLAKWKERFRGHQNSHGIATIGGPKDVPTSVVKLGDNMKDLDMINGRTFTRDAVLEHFGVPREIMGITQNSNRATAETARYIYATNVLMPRLMNRQDAINLQLLPSYGDDLLWEFDDIIPKDKEFEKGVAFDGWNNGLLTKDEAREKLDMEPAKKGKIFKMSFADLYIGDDEDPVELSSAAANLQYSDIPEPIEADRNDVEIVGRDNPDTILLEDEEKILRRAAEIKAQRIKAAGRGLDAARRTQTRKFEMATMKYLRNQSNQIQKVLLGTTKAEGTVWDALDMTQEEFLQLSEEQQKELTLRFVNGLIDWKKEETMLESILTPLWAETYDKGVENVISTYRLRNIQQPALTSAARIRGGQRVTYVSQTTKQSISKIITDGLAEGKSHQTLTEEIMDTMNTSASRARTIAAQECNTSLLAGNYDMAQRGGFSTKTWHVTNPEKARDTHRELNGKSVPITEPFVTSKGNKLMMPCDPNCGVAEETVNCHCFLTYS</sequence>
<gene>
    <name evidence="2" type="ORF">CLOSTHATH_04574</name>
</gene>
<dbReference type="InterPro" id="IPR006528">
    <property type="entry name" value="Phage_head_morphogenesis_dom"/>
</dbReference>
<dbReference type="InterPro" id="IPR006944">
    <property type="entry name" value="Phage/GTA_portal"/>
</dbReference>
<dbReference type="HOGENOM" id="CLU_391140_0_0_9"/>
<accession>D3ALS8</accession>
<protein>
    <submittedName>
        <fullName evidence="2">Phage portal protein, HK97 family</fullName>
    </submittedName>
</protein>
<feature type="domain" description="Phage head morphogenesis" evidence="1">
    <location>
        <begin position="610"/>
        <end position="728"/>
    </location>
</feature>
<organism evidence="2 3">
    <name type="scientific">Hungatella hathewayi DSM 13479</name>
    <dbReference type="NCBI Taxonomy" id="566550"/>
    <lineage>
        <taxon>Bacteria</taxon>
        <taxon>Bacillati</taxon>
        <taxon>Bacillota</taxon>
        <taxon>Clostridia</taxon>
        <taxon>Lachnospirales</taxon>
        <taxon>Lachnospiraceae</taxon>
        <taxon>Hungatella</taxon>
    </lineage>
</organism>
<dbReference type="AlphaFoldDB" id="D3ALS8"/>
<comment type="caution">
    <text evidence="2">The sequence shown here is derived from an EMBL/GenBank/DDBJ whole genome shotgun (WGS) entry which is preliminary data.</text>
</comment>
<dbReference type="Proteomes" id="UP000004968">
    <property type="component" value="Unassembled WGS sequence"/>
</dbReference>
<dbReference type="Pfam" id="PF04233">
    <property type="entry name" value="Phage_Mu_F"/>
    <property type="match status" value="1"/>
</dbReference>
<dbReference type="EMBL" id="ACIO01000419">
    <property type="protein sequence ID" value="EFC97229.1"/>
    <property type="molecule type" value="Genomic_DNA"/>
</dbReference>
<evidence type="ECO:0000313" key="2">
    <source>
        <dbReference type="EMBL" id="EFC97229.1"/>
    </source>
</evidence>
<evidence type="ECO:0000313" key="3">
    <source>
        <dbReference type="Proteomes" id="UP000004968"/>
    </source>
</evidence>
<reference evidence="2 3" key="1">
    <citation type="submission" date="2010-01" db="EMBL/GenBank/DDBJ databases">
        <authorList>
            <person name="Weinstock G."/>
            <person name="Sodergren E."/>
            <person name="Clifton S."/>
            <person name="Fulton L."/>
            <person name="Fulton B."/>
            <person name="Courtney L."/>
            <person name="Fronick C."/>
            <person name="Harrison M."/>
            <person name="Strong C."/>
            <person name="Farmer C."/>
            <person name="Delahaunty K."/>
            <person name="Markovic C."/>
            <person name="Hall O."/>
            <person name="Minx P."/>
            <person name="Tomlinson C."/>
            <person name="Mitreva M."/>
            <person name="Nelson J."/>
            <person name="Hou S."/>
            <person name="Wollam A."/>
            <person name="Pepin K.H."/>
            <person name="Johnson M."/>
            <person name="Bhonagiri V."/>
            <person name="Nash W.E."/>
            <person name="Warren W."/>
            <person name="Chinwalla A."/>
            <person name="Mardis E.R."/>
            <person name="Wilson R.K."/>
        </authorList>
    </citation>
    <scope>NUCLEOTIDE SEQUENCE [LARGE SCALE GENOMIC DNA]</scope>
    <source>
        <strain evidence="2 3">DSM 13479</strain>
    </source>
</reference>
<dbReference type="Pfam" id="PF04860">
    <property type="entry name" value="Phage_portal"/>
    <property type="match status" value="1"/>
</dbReference>